<name>A0A6P7T4W7_9MOLL</name>
<evidence type="ECO:0000313" key="4">
    <source>
        <dbReference type="RefSeq" id="XP_029645317.1"/>
    </source>
</evidence>
<reference evidence="4" key="1">
    <citation type="submission" date="2025-08" db="UniProtKB">
        <authorList>
            <consortium name="RefSeq"/>
        </authorList>
    </citation>
    <scope>IDENTIFICATION</scope>
</reference>
<dbReference type="RefSeq" id="XP_029645317.1">
    <property type="nucleotide sequence ID" value="XM_029789457.1"/>
</dbReference>
<keyword evidence="3" id="KW-1185">Reference proteome</keyword>
<dbReference type="PANTHER" id="PTHR19303:SF73">
    <property type="entry name" value="PROTEIN PDC2"/>
    <property type="match status" value="1"/>
</dbReference>
<dbReference type="SMART" id="SM00674">
    <property type="entry name" value="CENPB"/>
    <property type="match status" value="1"/>
</dbReference>
<protein>
    <submittedName>
        <fullName evidence="4">Tigger transposable element-derived protein 4-like</fullName>
    </submittedName>
</protein>
<dbReference type="PANTHER" id="PTHR19303">
    <property type="entry name" value="TRANSPOSON"/>
    <property type="match status" value="1"/>
</dbReference>
<organism evidence="3 4">
    <name type="scientific">Octopus sinensis</name>
    <name type="common">East Asian common octopus</name>
    <dbReference type="NCBI Taxonomy" id="2607531"/>
    <lineage>
        <taxon>Eukaryota</taxon>
        <taxon>Metazoa</taxon>
        <taxon>Spiralia</taxon>
        <taxon>Lophotrochozoa</taxon>
        <taxon>Mollusca</taxon>
        <taxon>Cephalopoda</taxon>
        <taxon>Coleoidea</taxon>
        <taxon>Octopodiformes</taxon>
        <taxon>Octopoda</taxon>
        <taxon>Incirrata</taxon>
        <taxon>Octopodidae</taxon>
        <taxon>Octopus</taxon>
    </lineage>
</organism>
<dbReference type="AlphaFoldDB" id="A0A6P7T4W7"/>
<dbReference type="KEGG" id="osn:115219296"/>
<dbReference type="GO" id="GO:0005634">
    <property type="term" value="C:nucleus"/>
    <property type="evidence" value="ECO:0007669"/>
    <property type="project" value="TreeGrafter"/>
</dbReference>
<evidence type="ECO:0000313" key="3">
    <source>
        <dbReference type="Proteomes" id="UP000515154"/>
    </source>
</evidence>
<dbReference type="Gene3D" id="1.10.10.60">
    <property type="entry name" value="Homeodomain-like"/>
    <property type="match status" value="2"/>
</dbReference>
<dbReference type="Pfam" id="PF03221">
    <property type="entry name" value="HTH_Tnp_Tc5"/>
    <property type="match status" value="1"/>
</dbReference>
<dbReference type="Proteomes" id="UP000515154">
    <property type="component" value="Linkage group LG14"/>
</dbReference>
<gene>
    <name evidence="4" type="primary">LOC115219296</name>
</gene>
<dbReference type="InterPro" id="IPR006600">
    <property type="entry name" value="HTH_CenpB_DNA-bd_dom"/>
</dbReference>
<dbReference type="InterPro" id="IPR050863">
    <property type="entry name" value="CenT-Element_Derived"/>
</dbReference>
<dbReference type="InterPro" id="IPR009057">
    <property type="entry name" value="Homeodomain-like_sf"/>
</dbReference>
<sequence length="512" mass="58898">MSAQKRKRTEFTLKEKKEIIDAAKNEPNQSKLAKEISKKWGIEVKRTTVKGILNKMDAIEAAINVGIPSKRMKLTQSHNPKLDDGVLMWLKQTRGQNLPVSGDLLKEKAIKLAELMHIPNFMASDGWLDNFKNRHGITLKTMQGEAGAVNSQSRIKWQQEVLWPLLRQFSANDVFNLDETGLFWQLLPNKTTAFRGVRCTGGKKSKQRITLLVGANLSGSEKLPLLVIGNSKQPRAFKNKEIPVKYKANSKAWMTAEIFEEMLHTWDGQLGQQNRKVLLCLDNFSGHPSDVHLDNIQMLFFPPNTTANSQPMDQGIIQNLKHHYKKLLLSRRLEAMDEGNEFKFTLLDSLHVARRAWEQVSELTIKNCFAKAKFIEEEIQIEPEDAELFEIWKALPPEEKTHENETIELFDFLSADDRLVTGGSFTLEEIAKEVMHNEEPVESEDDEVIVEEEYVSFADAQRAWRTIRKFTQQQSSGKPSVMQACDRLDNEMNEIRRKKMRQPTIFESFRFK</sequence>
<dbReference type="InterPro" id="IPR004875">
    <property type="entry name" value="DDE_SF_endonuclease_dom"/>
</dbReference>
<dbReference type="GO" id="GO:0003677">
    <property type="term" value="F:DNA binding"/>
    <property type="evidence" value="ECO:0007669"/>
    <property type="project" value="UniProtKB-KW"/>
</dbReference>
<keyword evidence="1" id="KW-0238">DNA-binding</keyword>
<evidence type="ECO:0000256" key="1">
    <source>
        <dbReference type="ARBA" id="ARBA00023125"/>
    </source>
</evidence>
<proteinExistence type="predicted"/>
<feature type="domain" description="HTH CENPB-type" evidence="2">
    <location>
        <begin position="70"/>
        <end position="141"/>
    </location>
</feature>
<dbReference type="PROSITE" id="PS51253">
    <property type="entry name" value="HTH_CENPB"/>
    <property type="match status" value="1"/>
</dbReference>
<dbReference type="Pfam" id="PF03184">
    <property type="entry name" value="DDE_1"/>
    <property type="match status" value="1"/>
</dbReference>
<evidence type="ECO:0000259" key="2">
    <source>
        <dbReference type="PROSITE" id="PS51253"/>
    </source>
</evidence>
<dbReference type="SUPFAM" id="SSF46689">
    <property type="entry name" value="Homeodomain-like"/>
    <property type="match status" value="1"/>
</dbReference>
<accession>A0A6P7T4W7</accession>